<dbReference type="GO" id="GO:0020037">
    <property type="term" value="F:heme binding"/>
    <property type="evidence" value="ECO:0007669"/>
    <property type="project" value="InterPro"/>
</dbReference>
<dbReference type="GO" id="GO:0005506">
    <property type="term" value="F:iron ion binding"/>
    <property type="evidence" value="ECO:0007669"/>
    <property type="project" value="InterPro"/>
</dbReference>
<evidence type="ECO:0000256" key="5">
    <source>
        <dbReference type="ARBA" id="ARBA00023004"/>
    </source>
</evidence>
<dbReference type="GO" id="GO:0009055">
    <property type="term" value="F:electron transfer activity"/>
    <property type="evidence" value="ECO:0007669"/>
    <property type="project" value="InterPro"/>
</dbReference>
<evidence type="ECO:0000313" key="7">
    <source>
        <dbReference type="Proteomes" id="UP000054785"/>
    </source>
</evidence>
<dbReference type="InterPro" id="IPR036909">
    <property type="entry name" value="Cyt_c-like_dom_sf"/>
</dbReference>
<keyword evidence="3" id="KW-0479">Metal-binding</keyword>
<sequence>MRLAFFSTLLLLAVSVSGYALDNDYRSQVQQRIAPIGQVQVEGADVPAQPVTVAASPAVEKAPGEATYSQYCAVCHRDGIAGAPRFQNAGDWGARFKEKGLDGLLQSSIKGINAMPARGTCNDCTDADLKAAIEYMLPKS</sequence>
<dbReference type="Proteomes" id="UP000054785">
    <property type="component" value="Unassembled WGS sequence"/>
</dbReference>
<dbReference type="InterPro" id="IPR002323">
    <property type="entry name" value="Cyt_CIE"/>
</dbReference>
<proteinExistence type="predicted"/>
<dbReference type="PROSITE" id="PS51007">
    <property type="entry name" value="CYTC"/>
    <property type="match status" value="1"/>
</dbReference>
<accession>A0A0W0U2H7</accession>
<comment type="caution">
    <text evidence="6">The sequence shown here is derived from an EMBL/GenBank/DDBJ whole genome shotgun (WGS) entry which is preliminary data.</text>
</comment>
<keyword evidence="7" id="KW-1185">Reference proteome</keyword>
<keyword evidence="4" id="KW-0249">Electron transport</keyword>
<organism evidence="6 7">
    <name type="scientific">Legionella geestiana</name>
    <dbReference type="NCBI Taxonomy" id="45065"/>
    <lineage>
        <taxon>Bacteria</taxon>
        <taxon>Pseudomonadati</taxon>
        <taxon>Pseudomonadota</taxon>
        <taxon>Gammaproteobacteria</taxon>
        <taxon>Legionellales</taxon>
        <taxon>Legionellaceae</taxon>
        <taxon>Legionella</taxon>
    </lineage>
</organism>
<dbReference type="RefSeq" id="WP_028385904.1">
    <property type="nucleotide sequence ID" value="NZ_CAAAHN010000009.1"/>
</dbReference>
<evidence type="ECO:0000256" key="4">
    <source>
        <dbReference type="ARBA" id="ARBA00022982"/>
    </source>
</evidence>
<dbReference type="InterPro" id="IPR009056">
    <property type="entry name" value="Cyt_c-like_dom"/>
</dbReference>
<evidence type="ECO:0000256" key="3">
    <source>
        <dbReference type="ARBA" id="ARBA00022723"/>
    </source>
</evidence>
<keyword evidence="1" id="KW-0813">Transport</keyword>
<dbReference type="AlphaFoldDB" id="A0A0W0U2H7"/>
<dbReference type="EMBL" id="LNYC01000020">
    <property type="protein sequence ID" value="KTD02334.1"/>
    <property type="molecule type" value="Genomic_DNA"/>
</dbReference>
<evidence type="ECO:0000313" key="6">
    <source>
        <dbReference type="EMBL" id="KTD02334.1"/>
    </source>
</evidence>
<protein>
    <submittedName>
        <fullName evidence="6">Cytochrome c5</fullName>
    </submittedName>
</protein>
<dbReference type="Pfam" id="PF13442">
    <property type="entry name" value="Cytochrome_CBB3"/>
    <property type="match status" value="1"/>
</dbReference>
<evidence type="ECO:0000256" key="1">
    <source>
        <dbReference type="ARBA" id="ARBA00022448"/>
    </source>
</evidence>
<dbReference type="Gene3D" id="1.10.760.10">
    <property type="entry name" value="Cytochrome c-like domain"/>
    <property type="match status" value="1"/>
</dbReference>
<dbReference type="PANTHER" id="PTHR40942:SF4">
    <property type="entry name" value="CYTOCHROME C5"/>
    <property type="match status" value="1"/>
</dbReference>
<keyword evidence="5" id="KW-0408">Iron</keyword>
<dbReference type="OrthoDB" id="9814708at2"/>
<dbReference type="SUPFAM" id="SSF46626">
    <property type="entry name" value="Cytochrome c"/>
    <property type="match status" value="1"/>
</dbReference>
<gene>
    <name evidence="6" type="ORF">Lgee_0663</name>
</gene>
<dbReference type="PANTHER" id="PTHR40942">
    <property type="match status" value="1"/>
</dbReference>
<dbReference type="PATRIC" id="fig|45065.4.peg.705"/>
<reference evidence="6 7" key="1">
    <citation type="submission" date="2015-11" db="EMBL/GenBank/DDBJ databases">
        <title>Genomic analysis of 38 Legionella species identifies large and diverse effector repertoires.</title>
        <authorList>
            <person name="Burstein D."/>
            <person name="Amaro F."/>
            <person name="Zusman T."/>
            <person name="Lifshitz Z."/>
            <person name="Cohen O."/>
            <person name="Gilbert J.A."/>
            <person name="Pupko T."/>
            <person name="Shuman H.A."/>
            <person name="Segal G."/>
        </authorList>
    </citation>
    <scope>NUCLEOTIDE SEQUENCE [LARGE SCALE GENOMIC DNA]</scope>
    <source>
        <strain evidence="6 7">ATCC 49504</strain>
    </source>
</reference>
<dbReference type="PRINTS" id="PR00607">
    <property type="entry name" value="CYTCHROMECIE"/>
</dbReference>
<dbReference type="STRING" id="45065.Lgee_0663"/>
<name>A0A0W0U2H7_9GAMM</name>
<keyword evidence="2" id="KW-0349">Heme</keyword>
<evidence type="ECO:0000256" key="2">
    <source>
        <dbReference type="ARBA" id="ARBA00022617"/>
    </source>
</evidence>